<accession>F3ZRT7</accession>
<dbReference type="HOGENOM" id="CLU_3058410_0_0_10"/>
<sequence length="53" mass="6070">MGAGQSEILESDFLAASIHPEEYINNVRSTPAEDVLCKEDFLPLQYMYQTQLY</sequence>
<reference evidence="1 2" key="1">
    <citation type="journal article" date="2011" name="Stand. Genomic Sci.">
        <title>Non-contiguous finished genome sequence of Bacteroides coprosuis type strain (PC139).</title>
        <authorList>
            <person name="Land M."/>
            <person name="Held B."/>
            <person name="Gronow S."/>
            <person name="Abt B."/>
            <person name="Lucas S."/>
            <person name="Del Rio T.G."/>
            <person name="Nolan M."/>
            <person name="Tice H."/>
            <person name="Cheng J.F."/>
            <person name="Pitluck S."/>
            <person name="Liolios K."/>
            <person name="Pagani I."/>
            <person name="Ivanova N."/>
            <person name="Mavromatis K."/>
            <person name="Mikhailova N."/>
            <person name="Pati A."/>
            <person name="Tapia R."/>
            <person name="Han C."/>
            <person name="Goodwin L."/>
            <person name="Chen A."/>
            <person name="Palaniappan K."/>
            <person name="Hauser L."/>
            <person name="Brambilla E.M."/>
            <person name="Rohde M."/>
            <person name="Goker M."/>
            <person name="Detter J.C."/>
            <person name="Woyke T."/>
            <person name="Bristow J."/>
            <person name="Eisen J.A."/>
            <person name="Markowitz V."/>
            <person name="Hugenholtz P."/>
            <person name="Kyrpides N.C."/>
            <person name="Klenk H.P."/>
            <person name="Lapidus A."/>
        </authorList>
    </citation>
    <scope>NUCLEOTIDE SEQUENCE [LARGE SCALE GENOMIC DNA]</scope>
    <source>
        <strain evidence="1 2">DSM 18011</strain>
    </source>
</reference>
<gene>
    <name evidence="1" type="ORF">Bcop_1838</name>
</gene>
<dbReference type="AlphaFoldDB" id="F3ZRT7"/>
<evidence type="ECO:0000313" key="2">
    <source>
        <dbReference type="Proteomes" id="UP000018439"/>
    </source>
</evidence>
<protein>
    <submittedName>
        <fullName evidence="1">Uncharacterized protein</fullName>
    </submittedName>
</protein>
<dbReference type="Proteomes" id="UP000018439">
    <property type="component" value="Chromosome"/>
</dbReference>
<name>F3ZRT7_9BACE</name>
<dbReference type="EMBL" id="CM001167">
    <property type="protein sequence ID" value="EGJ72026.1"/>
    <property type="molecule type" value="Genomic_DNA"/>
</dbReference>
<proteinExistence type="predicted"/>
<organism evidence="1 2">
    <name type="scientific">Bacteroides coprosuis DSM 18011</name>
    <dbReference type="NCBI Taxonomy" id="679937"/>
    <lineage>
        <taxon>Bacteria</taxon>
        <taxon>Pseudomonadati</taxon>
        <taxon>Bacteroidota</taxon>
        <taxon>Bacteroidia</taxon>
        <taxon>Bacteroidales</taxon>
        <taxon>Bacteroidaceae</taxon>
        <taxon>Bacteroides</taxon>
    </lineage>
</organism>
<keyword evidence="2" id="KW-1185">Reference proteome</keyword>
<evidence type="ECO:0000313" key="1">
    <source>
        <dbReference type="EMBL" id="EGJ72026.1"/>
    </source>
</evidence>